<gene>
    <name evidence="1" type="primary">rplJ_0</name>
    <name evidence="1" type="ORF">g.4317</name>
</gene>
<dbReference type="AlphaFoldDB" id="A0A0A1X262"/>
<reference evidence="1" key="2">
    <citation type="journal article" date="2015" name="Gigascience">
        <title>Reconstructing a comprehensive transcriptome assembly of a white-pupal translocated strain of the pest fruit fly Bactrocera cucurbitae.</title>
        <authorList>
            <person name="Sim S.B."/>
            <person name="Calla B."/>
            <person name="Hall B."/>
            <person name="DeRego T."/>
            <person name="Geib S.M."/>
        </authorList>
    </citation>
    <scope>NUCLEOTIDE SEQUENCE</scope>
</reference>
<dbReference type="EMBL" id="GBXI01009085">
    <property type="protein sequence ID" value="JAD05207.1"/>
    <property type="molecule type" value="Transcribed_RNA"/>
</dbReference>
<dbReference type="GO" id="GO:0005840">
    <property type="term" value="C:ribosome"/>
    <property type="evidence" value="ECO:0007669"/>
    <property type="project" value="UniProtKB-KW"/>
</dbReference>
<reference evidence="1" key="1">
    <citation type="submission" date="2014-11" db="EMBL/GenBank/DDBJ databases">
        <authorList>
            <person name="Geib S."/>
        </authorList>
    </citation>
    <scope>NUCLEOTIDE SEQUENCE</scope>
</reference>
<accession>A0A0A1X262</accession>
<evidence type="ECO:0000313" key="1">
    <source>
        <dbReference type="EMBL" id="JAD05207.1"/>
    </source>
</evidence>
<keyword evidence="1" id="KW-0689">Ribosomal protein</keyword>
<proteinExistence type="predicted"/>
<keyword evidence="1" id="KW-0687">Ribonucleoprotein</keyword>
<organism evidence="1">
    <name type="scientific">Zeugodacus cucurbitae</name>
    <name type="common">Melon fruit fly</name>
    <name type="synonym">Bactrocera cucurbitae</name>
    <dbReference type="NCBI Taxonomy" id="28588"/>
    <lineage>
        <taxon>Eukaryota</taxon>
        <taxon>Metazoa</taxon>
        <taxon>Ecdysozoa</taxon>
        <taxon>Arthropoda</taxon>
        <taxon>Hexapoda</taxon>
        <taxon>Insecta</taxon>
        <taxon>Pterygota</taxon>
        <taxon>Neoptera</taxon>
        <taxon>Endopterygota</taxon>
        <taxon>Diptera</taxon>
        <taxon>Brachycera</taxon>
        <taxon>Muscomorpha</taxon>
        <taxon>Tephritoidea</taxon>
        <taxon>Tephritidae</taxon>
        <taxon>Zeugodacus</taxon>
        <taxon>Zeugodacus</taxon>
    </lineage>
</organism>
<protein>
    <submittedName>
        <fullName evidence="1">50S ribosomal protein L10</fullName>
    </submittedName>
</protein>
<name>A0A0A1X262_ZEUCU</name>
<sequence length="590" mass="67636">MFNTFLRVGSRSVFKGLQVPQYEVAAQRLASFTVRNILNETSDETGTLFTRFAKHVAFELQKDAPIVPTMIRYADYFPISDIRYLHRELARLSPDQLPALIVYAVNYRAGADLNKYATLLNELDATAVRLLPRMELDTILRTLYAFLYLMPNWITKIDFYNAAMKHIIAVGIAEDTPKEKFVQICFYLGLEKNRRATNVVSFSNFLKDHLETYLPKLTTLDLIIVANAAFKTSTRIESDTFNSRLIEETLKLSLNDSTNDALLVTLIKAMRFQRIHSKEVCEHLTKYCSEDIVERLQLRGCIHLFAYFADNLWDDENSIESVIDQCFQRIVSSPKFDMHAENVRCKDIATYLWCCAQLNCKLSTSDLQLIESTLLNKVDQNEFKNFVDQLVDSCLSLWSLGYKSRELIEEAVNLKLNARFTNKKDLRDLPKVESRFQVLLSAISIEEPKWQFKNIKGSTEARIDKEAPPYLLKDRQVLVDMSKKIAEHSDVQSTQLVCPISGINIPSILVSYKEPANLRVFVELIPKEQQLRFSKSPIGLIGLKTRLLSSLGYKVITITESQYNEDEISLAFLAHNIEDSEIPKTQSLNV</sequence>